<evidence type="ECO:0000256" key="7">
    <source>
        <dbReference type="ARBA" id="ARBA00023315"/>
    </source>
</evidence>
<dbReference type="Gene3D" id="2.160.10.10">
    <property type="entry name" value="Hexapeptide repeat proteins"/>
    <property type="match status" value="2"/>
</dbReference>
<evidence type="ECO:0000256" key="2">
    <source>
        <dbReference type="ARBA" id="ARBA00022605"/>
    </source>
</evidence>
<name>A0A840UT51_9BACT</name>
<reference evidence="8 9" key="1">
    <citation type="submission" date="2020-08" db="EMBL/GenBank/DDBJ databases">
        <title>Genomic Encyclopedia of Type Strains, Phase IV (KMG-IV): sequencing the most valuable type-strain genomes for metagenomic binning, comparative biology and taxonomic classification.</title>
        <authorList>
            <person name="Goeker M."/>
        </authorList>
    </citation>
    <scope>NUCLEOTIDE SEQUENCE [LARGE SCALE GENOMIC DNA]</scope>
    <source>
        <strain evidence="8 9">DSM 28570</strain>
    </source>
</reference>
<keyword evidence="4" id="KW-0677">Repeat</keyword>
<gene>
    <name evidence="8" type="ORF">HNQ81_003130</name>
</gene>
<dbReference type="CDD" id="cd04647">
    <property type="entry name" value="LbH_MAT_like"/>
    <property type="match status" value="1"/>
</dbReference>
<dbReference type="SUPFAM" id="SSF51161">
    <property type="entry name" value="Trimeric LpxA-like enzymes"/>
    <property type="match status" value="2"/>
</dbReference>
<dbReference type="PANTHER" id="PTHR43300">
    <property type="entry name" value="ACETYLTRANSFERASE"/>
    <property type="match status" value="1"/>
</dbReference>
<evidence type="ECO:0000256" key="3">
    <source>
        <dbReference type="ARBA" id="ARBA00022679"/>
    </source>
</evidence>
<keyword evidence="9" id="KW-1185">Reference proteome</keyword>
<comment type="caution">
    <text evidence="8">The sequence shown here is derived from an EMBL/GenBank/DDBJ whole genome shotgun (WGS) entry which is preliminary data.</text>
</comment>
<organism evidence="8 9">
    <name type="scientific">Desulfoprunum benzoelyticum</name>
    <dbReference type="NCBI Taxonomy" id="1506996"/>
    <lineage>
        <taxon>Bacteria</taxon>
        <taxon>Pseudomonadati</taxon>
        <taxon>Thermodesulfobacteriota</taxon>
        <taxon>Desulfobulbia</taxon>
        <taxon>Desulfobulbales</taxon>
        <taxon>Desulfobulbaceae</taxon>
        <taxon>Desulfoprunum</taxon>
    </lineage>
</organism>
<sequence length="249" mass="26234">MNKTPPHNRPNLERLQASNRDSALARYRTIAVGRKGTTAGLFLFELITTCVLPLPGGLGRWARNLFLPLAGVSIGNKVHIGRDCTVRNPAAIKIGDDTVIEDRVCLDVKPDAERLIIGSNVFLGRGTICNCAGAILEIGDGSRIAASCRLGSKLGLRIGRNCRIGIEACCSGAAHAYDDRSIPVALQPVTCKGPTIIGDNVVIGDRATVLDGVKIGANTHIAADSLVISDIPENSTVTGVPGRIRGRAE</sequence>
<keyword evidence="5" id="KW-0220">Diaminopimelate biosynthesis</keyword>
<evidence type="ECO:0000256" key="6">
    <source>
        <dbReference type="ARBA" id="ARBA00023154"/>
    </source>
</evidence>
<dbReference type="Pfam" id="PF00132">
    <property type="entry name" value="Hexapep"/>
    <property type="match status" value="1"/>
</dbReference>
<dbReference type="EMBL" id="JACHEO010000024">
    <property type="protein sequence ID" value="MBB5349377.1"/>
    <property type="molecule type" value="Genomic_DNA"/>
</dbReference>
<dbReference type="InterPro" id="IPR018357">
    <property type="entry name" value="Hexapep_transf_CS"/>
</dbReference>
<dbReference type="GO" id="GO:0009085">
    <property type="term" value="P:lysine biosynthetic process"/>
    <property type="evidence" value="ECO:0007669"/>
    <property type="project" value="UniProtKB-KW"/>
</dbReference>
<evidence type="ECO:0000313" key="8">
    <source>
        <dbReference type="EMBL" id="MBB5349377.1"/>
    </source>
</evidence>
<keyword evidence="6" id="KW-0457">Lysine biosynthesis</keyword>
<evidence type="ECO:0000256" key="5">
    <source>
        <dbReference type="ARBA" id="ARBA00022915"/>
    </source>
</evidence>
<dbReference type="InterPro" id="IPR011004">
    <property type="entry name" value="Trimer_LpxA-like_sf"/>
</dbReference>
<dbReference type="GO" id="GO:0019877">
    <property type="term" value="P:diaminopimelate biosynthetic process"/>
    <property type="evidence" value="ECO:0007669"/>
    <property type="project" value="UniProtKB-KW"/>
</dbReference>
<dbReference type="PROSITE" id="PS00101">
    <property type="entry name" value="HEXAPEP_TRANSFERASES"/>
    <property type="match status" value="1"/>
</dbReference>
<keyword evidence="2" id="KW-0028">Amino-acid biosynthesis</keyword>
<dbReference type="PANTHER" id="PTHR43300:SF10">
    <property type="entry name" value="2,3,4,5-TETRAHYDROPYRIDINE-2,6-DICARBOXYLATE N-ACETYLTRANSFERASE"/>
    <property type="match status" value="1"/>
</dbReference>
<comment type="similarity">
    <text evidence="1">Belongs to the transferase hexapeptide repeat family.</text>
</comment>
<protein>
    <submittedName>
        <fullName evidence="8">Acetyltransferase-like isoleucine patch superfamily enzyme</fullName>
    </submittedName>
</protein>
<dbReference type="InterPro" id="IPR001451">
    <property type="entry name" value="Hexapep"/>
</dbReference>
<accession>A0A840UT51</accession>
<dbReference type="AlphaFoldDB" id="A0A840UT51"/>
<dbReference type="RefSeq" id="WP_183352179.1">
    <property type="nucleotide sequence ID" value="NZ_JACHEO010000024.1"/>
</dbReference>
<proteinExistence type="inferred from homology"/>
<evidence type="ECO:0000256" key="1">
    <source>
        <dbReference type="ARBA" id="ARBA00007274"/>
    </source>
</evidence>
<dbReference type="InterPro" id="IPR050179">
    <property type="entry name" value="Trans_hexapeptide_repeat"/>
</dbReference>
<dbReference type="GO" id="GO:0016746">
    <property type="term" value="F:acyltransferase activity"/>
    <property type="evidence" value="ECO:0007669"/>
    <property type="project" value="UniProtKB-KW"/>
</dbReference>
<evidence type="ECO:0000313" key="9">
    <source>
        <dbReference type="Proteomes" id="UP000539642"/>
    </source>
</evidence>
<dbReference type="Proteomes" id="UP000539642">
    <property type="component" value="Unassembled WGS sequence"/>
</dbReference>
<keyword evidence="3 8" id="KW-0808">Transferase</keyword>
<evidence type="ECO:0000256" key="4">
    <source>
        <dbReference type="ARBA" id="ARBA00022737"/>
    </source>
</evidence>
<keyword evidence="7" id="KW-0012">Acyltransferase</keyword>